<organism evidence="1 2">
    <name type="scientific">Sphaerodactylus townsendi</name>
    <dbReference type="NCBI Taxonomy" id="933632"/>
    <lineage>
        <taxon>Eukaryota</taxon>
        <taxon>Metazoa</taxon>
        <taxon>Chordata</taxon>
        <taxon>Craniata</taxon>
        <taxon>Vertebrata</taxon>
        <taxon>Euteleostomi</taxon>
        <taxon>Lepidosauria</taxon>
        <taxon>Squamata</taxon>
        <taxon>Bifurcata</taxon>
        <taxon>Gekkota</taxon>
        <taxon>Sphaerodactylidae</taxon>
        <taxon>Sphaerodactylus</taxon>
    </lineage>
</organism>
<name>A0ACB8F5A0_9SAUR</name>
<keyword evidence="2" id="KW-1185">Reference proteome</keyword>
<proteinExistence type="predicted"/>
<evidence type="ECO:0000313" key="1">
    <source>
        <dbReference type="EMBL" id="KAH8000212.1"/>
    </source>
</evidence>
<gene>
    <name evidence="1" type="ORF">K3G42_023316</name>
</gene>
<dbReference type="Proteomes" id="UP000827872">
    <property type="component" value="Linkage Group LG05"/>
</dbReference>
<accession>A0ACB8F5A0</accession>
<reference evidence="1" key="1">
    <citation type="submission" date="2021-08" db="EMBL/GenBank/DDBJ databases">
        <title>The first chromosome-level gecko genome reveals the dynamic sex chromosomes of Neotropical dwarf geckos (Sphaerodactylidae: Sphaerodactylus).</title>
        <authorList>
            <person name="Pinto B.J."/>
            <person name="Keating S.E."/>
            <person name="Gamble T."/>
        </authorList>
    </citation>
    <scope>NUCLEOTIDE SEQUENCE</scope>
    <source>
        <strain evidence="1">TG3544</strain>
    </source>
</reference>
<dbReference type="EMBL" id="CM037618">
    <property type="protein sequence ID" value="KAH8000212.1"/>
    <property type="molecule type" value="Genomic_DNA"/>
</dbReference>
<sequence length="86" mass="9729">MAGAGKLRDSCCRCRPQFQTPQLSNSEAPRYSKETKARAKAHQEQAIQTEGGHPEHKDVKAADSDKAVKMQPHHNSRINWYRNGQE</sequence>
<protein>
    <submittedName>
        <fullName evidence="1">Uncharacterized protein</fullName>
    </submittedName>
</protein>
<comment type="caution">
    <text evidence="1">The sequence shown here is derived from an EMBL/GenBank/DDBJ whole genome shotgun (WGS) entry which is preliminary data.</text>
</comment>
<evidence type="ECO:0000313" key="2">
    <source>
        <dbReference type="Proteomes" id="UP000827872"/>
    </source>
</evidence>